<sequence>MASRSAGTLITHNNATYIPPALMPGTCRRPHTESEAVLGESLWSHGFDPSEQPLQYRGHIPTQSFTYGDTYGNTTARCFQDFRSTALNCSQTPYSKGGQFPTSYSNDPALVIGNRSRGWDRWLYSPTWSRHNVDFDRTEELKNFQKFTGQHRDHYRDKTGTLHQVPHFILPVKNEEMFPLPQQWLE</sequence>
<dbReference type="PANTHER" id="PTHR34924:SF1">
    <property type="entry name" value="PROTEIN FAM166C"/>
    <property type="match status" value="1"/>
</dbReference>
<keyword evidence="2" id="KW-0963">Cytoplasm</keyword>
<feature type="domain" description="Ciliary microtubule inner protein 2A-C-like" evidence="7">
    <location>
        <begin position="56"/>
        <end position="115"/>
    </location>
</feature>
<evidence type="ECO:0000256" key="2">
    <source>
        <dbReference type="ARBA" id="ARBA00022490"/>
    </source>
</evidence>
<name>A0A8C5M6C3_9ANUR</name>
<evidence type="ECO:0000256" key="6">
    <source>
        <dbReference type="ARBA" id="ARBA00041160"/>
    </source>
</evidence>
<dbReference type="Pfam" id="PF10629">
    <property type="entry name" value="CMI2B-like"/>
    <property type="match status" value="1"/>
</dbReference>
<evidence type="ECO:0000313" key="9">
    <source>
        <dbReference type="Proteomes" id="UP000694569"/>
    </source>
</evidence>
<evidence type="ECO:0000256" key="4">
    <source>
        <dbReference type="ARBA" id="ARBA00023273"/>
    </source>
</evidence>
<dbReference type="Ensembl" id="ENSLLET00000010513.1">
    <property type="protein sequence ID" value="ENSLLEP00000010120.1"/>
    <property type="gene ID" value="ENSLLEG00000006452.1"/>
</dbReference>
<keyword evidence="9" id="KW-1185">Reference proteome</keyword>
<evidence type="ECO:0000256" key="5">
    <source>
        <dbReference type="ARBA" id="ARBA00035661"/>
    </source>
</evidence>
<dbReference type="InterPro" id="IPR018902">
    <property type="entry name" value="CMI2A-C-like_dom"/>
</dbReference>
<comment type="subcellular location">
    <subcellularLocation>
        <location evidence="1">Cytoplasm</location>
        <location evidence="1">Cytoskeleton</location>
        <location evidence="1">Cilium axoneme</location>
    </subcellularLocation>
</comment>
<keyword evidence="3" id="KW-0206">Cytoskeleton</keyword>
<accession>A0A8C5M6C3</accession>
<organism evidence="8 9">
    <name type="scientific">Leptobrachium leishanense</name>
    <name type="common">Leishan spiny toad</name>
    <dbReference type="NCBI Taxonomy" id="445787"/>
    <lineage>
        <taxon>Eukaryota</taxon>
        <taxon>Metazoa</taxon>
        <taxon>Chordata</taxon>
        <taxon>Craniata</taxon>
        <taxon>Vertebrata</taxon>
        <taxon>Euteleostomi</taxon>
        <taxon>Amphibia</taxon>
        <taxon>Batrachia</taxon>
        <taxon>Anura</taxon>
        <taxon>Pelobatoidea</taxon>
        <taxon>Megophryidae</taxon>
        <taxon>Leptobrachium</taxon>
    </lineage>
</organism>
<evidence type="ECO:0000256" key="1">
    <source>
        <dbReference type="ARBA" id="ARBA00004430"/>
    </source>
</evidence>
<evidence type="ECO:0000259" key="7">
    <source>
        <dbReference type="Pfam" id="PF10629"/>
    </source>
</evidence>
<dbReference type="PANTHER" id="PTHR34924">
    <property type="entry name" value="UPF0573 PROTEIN C2ORF70"/>
    <property type="match status" value="1"/>
</dbReference>
<proteinExistence type="inferred from homology"/>
<dbReference type="GO" id="GO:0015630">
    <property type="term" value="C:microtubule cytoskeleton"/>
    <property type="evidence" value="ECO:0007669"/>
    <property type="project" value="UniProtKB-ARBA"/>
</dbReference>
<reference evidence="8" key="1">
    <citation type="submission" date="2025-08" db="UniProtKB">
        <authorList>
            <consortium name="Ensembl"/>
        </authorList>
    </citation>
    <scope>IDENTIFICATION</scope>
</reference>
<protein>
    <recommendedName>
        <fullName evidence="6">Ciliary microtubule inner protein 2C</fullName>
    </recommendedName>
</protein>
<reference evidence="8" key="2">
    <citation type="submission" date="2025-09" db="UniProtKB">
        <authorList>
            <consortium name="Ensembl"/>
        </authorList>
    </citation>
    <scope>IDENTIFICATION</scope>
</reference>
<dbReference type="OrthoDB" id="8181742at2759"/>
<dbReference type="AlphaFoldDB" id="A0A8C5M6C3"/>
<dbReference type="Proteomes" id="UP000694569">
    <property type="component" value="Unplaced"/>
</dbReference>
<dbReference type="InterPro" id="IPR052329">
    <property type="entry name" value="CIMIP2C"/>
</dbReference>
<comment type="similarity">
    <text evidence="5">Belongs to the CIMIP2 family.</text>
</comment>
<keyword evidence="4" id="KW-0966">Cell projection</keyword>
<dbReference type="GeneTree" id="ENSGT00940000166976"/>
<dbReference type="GO" id="GO:0005930">
    <property type="term" value="C:axoneme"/>
    <property type="evidence" value="ECO:0007669"/>
    <property type="project" value="UniProtKB-SubCell"/>
</dbReference>
<evidence type="ECO:0000256" key="3">
    <source>
        <dbReference type="ARBA" id="ARBA00023212"/>
    </source>
</evidence>
<evidence type="ECO:0000313" key="8">
    <source>
        <dbReference type="Ensembl" id="ENSLLEP00000010120.1"/>
    </source>
</evidence>